<sequence length="68" mass="7742">MSGSNKKSFDLSMDDVIILNFIIKSSHVNNIPIKENSKGNLYNVYVGDELSVDDDNGIYHERDKIFFS</sequence>
<organism evidence="1 2">
    <name type="scientific">Mytilus galloprovincialis</name>
    <name type="common">Mediterranean mussel</name>
    <dbReference type="NCBI Taxonomy" id="29158"/>
    <lineage>
        <taxon>Eukaryota</taxon>
        <taxon>Metazoa</taxon>
        <taxon>Spiralia</taxon>
        <taxon>Lophotrochozoa</taxon>
        <taxon>Mollusca</taxon>
        <taxon>Bivalvia</taxon>
        <taxon>Autobranchia</taxon>
        <taxon>Pteriomorphia</taxon>
        <taxon>Mytilida</taxon>
        <taxon>Mytiloidea</taxon>
        <taxon>Mytilidae</taxon>
        <taxon>Mytilinae</taxon>
        <taxon>Mytilus</taxon>
    </lineage>
</organism>
<evidence type="ECO:0000313" key="2">
    <source>
        <dbReference type="Proteomes" id="UP000596742"/>
    </source>
</evidence>
<dbReference type="AlphaFoldDB" id="A0A8B6C1Q5"/>
<comment type="caution">
    <text evidence="1">The sequence shown here is derived from an EMBL/GenBank/DDBJ whole genome shotgun (WGS) entry which is preliminary data.</text>
</comment>
<proteinExistence type="predicted"/>
<gene>
    <name evidence="1" type="ORF">MGAL_10B059932</name>
</gene>
<dbReference type="Proteomes" id="UP000596742">
    <property type="component" value="Unassembled WGS sequence"/>
</dbReference>
<dbReference type="EMBL" id="UYJE01001014">
    <property type="protein sequence ID" value="VDH98390.1"/>
    <property type="molecule type" value="Genomic_DNA"/>
</dbReference>
<name>A0A8B6C1Q5_MYTGA</name>
<accession>A0A8B6C1Q5</accession>
<protein>
    <submittedName>
        <fullName evidence="1">Uncharacterized protein</fullName>
    </submittedName>
</protein>
<evidence type="ECO:0000313" key="1">
    <source>
        <dbReference type="EMBL" id="VDH98390.1"/>
    </source>
</evidence>
<reference evidence="1" key="1">
    <citation type="submission" date="2018-11" db="EMBL/GenBank/DDBJ databases">
        <authorList>
            <person name="Alioto T."/>
            <person name="Alioto T."/>
        </authorList>
    </citation>
    <scope>NUCLEOTIDE SEQUENCE</scope>
</reference>
<keyword evidence="2" id="KW-1185">Reference proteome</keyword>